<dbReference type="Proteomes" id="UP001515943">
    <property type="component" value="Unassembled WGS sequence"/>
</dbReference>
<sequence>MAQRAQHLPALGAAHSTRSVVVRHLGRLDAAARDARTGVDLLTRCGAATDGAVLAQADVLIELGDHAECAELLVQLPESWVARLASGRLRAATGMAGSAVDDLLECGKLVAHQDIGNPAVAPWRSEVALVLHSTGRSADALALARDE</sequence>
<name>A0ABX1FYP0_9PSEU</name>
<dbReference type="Gene3D" id="1.25.40.10">
    <property type="entry name" value="Tetratricopeptide repeat domain"/>
    <property type="match status" value="1"/>
</dbReference>
<dbReference type="InterPro" id="IPR011990">
    <property type="entry name" value="TPR-like_helical_dom_sf"/>
</dbReference>
<organism evidence="1 2">
    <name type="scientific">Lentzea indica</name>
    <dbReference type="NCBI Taxonomy" id="2604800"/>
    <lineage>
        <taxon>Bacteria</taxon>
        <taxon>Bacillati</taxon>
        <taxon>Actinomycetota</taxon>
        <taxon>Actinomycetes</taxon>
        <taxon>Pseudonocardiales</taxon>
        <taxon>Pseudonocardiaceae</taxon>
        <taxon>Lentzea</taxon>
    </lineage>
</organism>
<evidence type="ECO:0008006" key="3">
    <source>
        <dbReference type="Google" id="ProtNLM"/>
    </source>
</evidence>
<dbReference type="EMBL" id="VSRL01000613">
    <property type="protein sequence ID" value="NKE64178.1"/>
    <property type="molecule type" value="Genomic_DNA"/>
</dbReference>
<dbReference type="SUPFAM" id="SSF48452">
    <property type="entry name" value="TPR-like"/>
    <property type="match status" value="1"/>
</dbReference>
<feature type="non-terminal residue" evidence="1">
    <location>
        <position position="147"/>
    </location>
</feature>
<comment type="caution">
    <text evidence="1">The sequence shown here is derived from an EMBL/GenBank/DDBJ whole genome shotgun (WGS) entry which is preliminary data.</text>
</comment>
<protein>
    <recommendedName>
        <fullName evidence="3">Tetratricopeptide repeat-containing protein</fullName>
    </recommendedName>
</protein>
<accession>A0ABX1FYP0</accession>
<reference evidence="1 2" key="1">
    <citation type="submission" date="2019-08" db="EMBL/GenBank/DDBJ databases">
        <title>Lentzea from Indian Himalayas.</title>
        <authorList>
            <person name="Mandal S."/>
            <person name="Mallick Gupta A."/>
            <person name="Maiti P.K."/>
            <person name="Sarkar J."/>
            <person name="Mandal S."/>
        </authorList>
    </citation>
    <scope>NUCLEOTIDE SEQUENCE [LARGE SCALE GENOMIC DNA]</scope>
    <source>
        <strain evidence="1 2">PSKA42</strain>
    </source>
</reference>
<proteinExistence type="predicted"/>
<gene>
    <name evidence="1" type="ORF">FXN61_48890</name>
</gene>
<keyword evidence="2" id="KW-1185">Reference proteome</keyword>
<evidence type="ECO:0000313" key="1">
    <source>
        <dbReference type="EMBL" id="NKE64178.1"/>
    </source>
</evidence>
<evidence type="ECO:0000313" key="2">
    <source>
        <dbReference type="Proteomes" id="UP001515943"/>
    </source>
</evidence>